<dbReference type="PANTHER" id="PTHR11863">
    <property type="entry name" value="STEROL DESATURASE"/>
    <property type="match status" value="1"/>
</dbReference>
<dbReference type="GO" id="GO:0008610">
    <property type="term" value="P:lipid biosynthetic process"/>
    <property type="evidence" value="ECO:0007669"/>
    <property type="project" value="InterPro"/>
</dbReference>
<dbReference type="InterPro" id="IPR050307">
    <property type="entry name" value="Sterol_Desaturase_Related"/>
</dbReference>
<dbReference type="GO" id="GO:0016491">
    <property type="term" value="F:oxidoreductase activity"/>
    <property type="evidence" value="ECO:0007669"/>
    <property type="project" value="InterPro"/>
</dbReference>
<evidence type="ECO:0000256" key="5">
    <source>
        <dbReference type="SAM" id="Phobius"/>
    </source>
</evidence>
<dbReference type="EMBL" id="AKWY02000030">
    <property type="protein sequence ID" value="EQA70465.1"/>
    <property type="molecule type" value="Genomic_DNA"/>
</dbReference>
<keyword evidence="3 5" id="KW-1133">Transmembrane helix</keyword>
<dbReference type="InterPro" id="IPR006694">
    <property type="entry name" value="Fatty_acid_hydroxylase"/>
</dbReference>
<accession>T0FLP0</accession>
<dbReference type="Proteomes" id="UP000015442">
    <property type="component" value="Unassembled WGS sequence"/>
</dbReference>
<keyword evidence="2 5" id="KW-0812">Transmembrane</keyword>
<feature type="transmembrane region" description="Helical" evidence="5">
    <location>
        <begin position="114"/>
        <end position="134"/>
    </location>
</feature>
<feature type="domain" description="Fatty acid hydroxylase" evidence="6">
    <location>
        <begin position="157"/>
        <end position="291"/>
    </location>
</feature>
<sequence>MGRIHSEIEKIIQSRKKSEQFKNEQAFIEVSVHNGTISAVAFTNIEGRKMEELFSKVGYSGLFGIIWTSFLIRYLLFSGISFWVIWVLFEKRFFHKLIQGKKPEKENIIHEVKYSFITFFIFSLSGIFVVWAKMNGYNRIYENVGDYGILYLIFSLLALIFLHDTYFYWTHRMMHHRLLFKYFHLVHHKSINPSPWAAFSFHPLEAIVEAGIVPIVSFVLPLHPGVMIVFFVYMTSLNVLGHLSYEFFPSWFLKNKFTNWHNTTTHHNMHHKYFNCNYSLYFNFWDKVMGTNHEKYKENFEKIASRSPNKEYILEKSKLIT</sequence>
<evidence type="ECO:0000256" key="1">
    <source>
        <dbReference type="ARBA" id="ARBA00004370"/>
    </source>
</evidence>
<protein>
    <submittedName>
        <fullName evidence="7">Fatty acid hydroxylase family protein</fullName>
    </submittedName>
</protein>
<dbReference type="GO" id="GO:0016020">
    <property type="term" value="C:membrane"/>
    <property type="evidence" value="ECO:0007669"/>
    <property type="project" value="UniProtKB-SubCell"/>
</dbReference>
<dbReference type="Pfam" id="PF04116">
    <property type="entry name" value="FA_hydroxylase"/>
    <property type="match status" value="1"/>
</dbReference>
<proteinExistence type="predicted"/>
<evidence type="ECO:0000313" key="7">
    <source>
        <dbReference type="EMBL" id="EQA70465.1"/>
    </source>
</evidence>
<evidence type="ECO:0000256" key="4">
    <source>
        <dbReference type="ARBA" id="ARBA00023136"/>
    </source>
</evidence>
<gene>
    <name evidence="7" type="ORF">LEP1GSC059_1413</name>
</gene>
<evidence type="ECO:0000259" key="6">
    <source>
        <dbReference type="Pfam" id="PF04116"/>
    </source>
</evidence>
<comment type="caution">
    <text evidence="7">The sequence shown here is derived from an EMBL/GenBank/DDBJ whole genome shotgun (WGS) entry which is preliminary data.</text>
</comment>
<reference evidence="7 8" key="1">
    <citation type="submission" date="2013-05" db="EMBL/GenBank/DDBJ databases">
        <authorList>
            <person name="Harkins D.M."/>
            <person name="Durkin A.S."/>
            <person name="Brinkac L.M."/>
            <person name="Haft D.H."/>
            <person name="Selengut J.D."/>
            <person name="Sanka R."/>
            <person name="DePew J."/>
            <person name="Purushe J."/>
            <person name="Hartskeerl R.A."/>
            <person name="Ahmed A."/>
            <person name="van der Linden H."/>
            <person name="Goris M.G.A."/>
            <person name="Vinetz J.M."/>
            <person name="Sutton G.G."/>
            <person name="Nierman W.C."/>
            <person name="Fouts D.E."/>
        </authorList>
    </citation>
    <scope>NUCLEOTIDE SEQUENCE [LARGE SCALE GENOMIC DNA]</scope>
    <source>
        <strain evidence="7 8">CZ214</strain>
    </source>
</reference>
<organism evidence="7 8">
    <name type="scientific">Leptospira noguchii serovar Panama str. CZ214</name>
    <dbReference type="NCBI Taxonomy" id="1001595"/>
    <lineage>
        <taxon>Bacteria</taxon>
        <taxon>Pseudomonadati</taxon>
        <taxon>Spirochaetota</taxon>
        <taxon>Spirochaetia</taxon>
        <taxon>Leptospirales</taxon>
        <taxon>Leptospiraceae</taxon>
        <taxon>Leptospira</taxon>
    </lineage>
</organism>
<keyword evidence="4 5" id="KW-0472">Membrane</keyword>
<dbReference type="AlphaFoldDB" id="T0FLP0"/>
<evidence type="ECO:0000256" key="2">
    <source>
        <dbReference type="ARBA" id="ARBA00022692"/>
    </source>
</evidence>
<feature type="transmembrane region" description="Helical" evidence="5">
    <location>
        <begin position="65"/>
        <end position="89"/>
    </location>
</feature>
<name>T0FLP0_9LEPT</name>
<evidence type="ECO:0000313" key="8">
    <source>
        <dbReference type="Proteomes" id="UP000015442"/>
    </source>
</evidence>
<comment type="subcellular location">
    <subcellularLocation>
        <location evidence="1">Membrane</location>
    </subcellularLocation>
</comment>
<feature type="transmembrane region" description="Helical" evidence="5">
    <location>
        <begin position="149"/>
        <end position="169"/>
    </location>
</feature>
<evidence type="ECO:0000256" key="3">
    <source>
        <dbReference type="ARBA" id="ARBA00022989"/>
    </source>
</evidence>
<dbReference type="GO" id="GO:0005506">
    <property type="term" value="F:iron ion binding"/>
    <property type="evidence" value="ECO:0007669"/>
    <property type="project" value="InterPro"/>
</dbReference>